<protein>
    <submittedName>
        <fullName evidence="1">Uncharacterized protein</fullName>
    </submittedName>
</protein>
<dbReference type="EMBL" id="LAZR01024132">
    <property type="protein sequence ID" value="KKL76179.1"/>
    <property type="molecule type" value="Genomic_DNA"/>
</dbReference>
<feature type="non-terminal residue" evidence="1">
    <location>
        <position position="1"/>
    </location>
</feature>
<feature type="non-terminal residue" evidence="1">
    <location>
        <position position="711"/>
    </location>
</feature>
<name>A0A0F9EQ47_9ZZZZ</name>
<proteinExistence type="predicted"/>
<reference evidence="1" key="1">
    <citation type="journal article" date="2015" name="Nature">
        <title>Complex archaea that bridge the gap between prokaryotes and eukaryotes.</title>
        <authorList>
            <person name="Spang A."/>
            <person name="Saw J.H."/>
            <person name="Jorgensen S.L."/>
            <person name="Zaremba-Niedzwiedzka K."/>
            <person name="Martijn J."/>
            <person name="Lind A.E."/>
            <person name="van Eijk R."/>
            <person name="Schleper C."/>
            <person name="Guy L."/>
            <person name="Ettema T.J."/>
        </authorList>
    </citation>
    <scope>NUCLEOTIDE SEQUENCE</scope>
</reference>
<gene>
    <name evidence="1" type="ORF">LCGC14_2047480</name>
</gene>
<accession>A0A0F9EQ47</accession>
<organism evidence="1">
    <name type="scientific">marine sediment metagenome</name>
    <dbReference type="NCBI Taxonomy" id="412755"/>
    <lineage>
        <taxon>unclassified sequences</taxon>
        <taxon>metagenomes</taxon>
        <taxon>ecological metagenomes</taxon>
    </lineage>
</organism>
<comment type="caution">
    <text evidence="1">The sequence shown here is derived from an EMBL/GenBank/DDBJ whole genome shotgun (WGS) entry which is preliminary data.</text>
</comment>
<evidence type="ECO:0000313" key="1">
    <source>
        <dbReference type="EMBL" id="KKL76179.1"/>
    </source>
</evidence>
<sequence length="711" mass="80450">FLMGSIWVEPNYNASGSELSIQDYIGVNLDATIYNDDGTTSTFPLRSNIMLRPGNRDGIMTFEIGLGPEDAFLMGLQVDLNITFNIDFNRDQIFEEQRDIDIYLLDLRLEANPSSNDPITTWSIYDNNFTSTAITVKTVQNTLSSNTGVKYLGGTQGGEDYGQEIAFLFDKSTWEYGIDADSELLKLLALETIIALKVIGIKDGDEYEFIQGTDWIMPYYPSGILHNDSVIEFSGINLPDEGTEFTLTYKLKFNFGANYYGEINLGYSNDYNESSIELQLPAGFLPESSYSGRAMFTRFTDNFTSEPDQTEFLLDYGLNGVASWDDSYFIIYNEQQLNDTYGPFTKGVTSGRPKVTFTDAPQTDSLVNITYGVRSQYNISYGFQKINKSFSDSVRLMDNDNTSPKIIDELDNQLSTYTIENSSLYISLDDSSEKTMLKLMNLPLLYSPEININFTFDEIILDLIETFGNDFNNLTIESKYITNDGYYEFYSDPLVIPLNYSEISADIVNNLFTIQFNKDIQAIYDMVGADSVDIEITLYQEGDSPNFIPYVIMEDFVYLSDTHLVENYDRMPVDDDGNFDGRAAVNTPHYYQVFSEPFIDGIYGDSPFNLMEGAEVTVGLKNLPNTTLVSLDNYNFNDLGDSNTLIVNNTNFYMIPNMGMFINTYNIDEPLYQDGFLDLYYGSGTEIDGEKQYTTSITMDYESGAVNDYQS</sequence>
<dbReference type="AlphaFoldDB" id="A0A0F9EQ47"/>